<dbReference type="PROSITE" id="PS51257">
    <property type="entry name" value="PROKAR_LIPOPROTEIN"/>
    <property type="match status" value="1"/>
</dbReference>
<evidence type="ECO:0008006" key="3">
    <source>
        <dbReference type="Google" id="ProtNLM"/>
    </source>
</evidence>
<comment type="caution">
    <text evidence="1">The sequence shown here is derived from an EMBL/GenBank/DDBJ whole genome shotgun (WGS) entry which is preliminary data.</text>
</comment>
<dbReference type="EMBL" id="FSHM01000001">
    <property type="protein sequence ID" value="SIA30179.1"/>
    <property type="molecule type" value="Genomic_DNA"/>
</dbReference>
<gene>
    <name evidence="1" type="ORF">SAMEA2070301_00857</name>
</gene>
<reference evidence="1 2" key="1">
    <citation type="submission" date="2016-11" db="EMBL/GenBank/DDBJ databases">
        <authorList>
            <consortium name="Pathogen Informatics"/>
        </authorList>
    </citation>
    <scope>NUCLEOTIDE SEQUENCE [LARGE SCALE GENOMIC DNA]</scope>
    <source>
        <strain evidence="1 2">104</strain>
    </source>
</reference>
<protein>
    <recommendedName>
        <fullName evidence="3">Lipoprotein</fullName>
    </recommendedName>
</protein>
<accession>A0AB38CUG3</accession>
<proteinExistence type="predicted"/>
<evidence type="ECO:0000313" key="1">
    <source>
        <dbReference type="EMBL" id="SIA30179.1"/>
    </source>
</evidence>
<dbReference type="RefSeq" id="WP_220096966.1">
    <property type="nucleotide sequence ID" value="NZ_CAACXP010000002.1"/>
</dbReference>
<organism evidence="1 2">
    <name type="scientific">Mycobacteroides abscessus subsp. abscessus</name>
    <dbReference type="NCBI Taxonomy" id="1185650"/>
    <lineage>
        <taxon>Bacteria</taxon>
        <taxon>Bacillati</taxon>
        <taxon>Actinomycetota</taxon>
        <taxon>Actinomycetes</taxon>
        <taxon>Mycobacteriales</taxon>
        <taxon>Mycobacteriaceae</taxon>
        <taxon>Mycobacteroides</taxon>
        <taxon>Mycobacteroides abscessus</taxon>
    </lineage>
</organism>
<name>A0AB38CUG3_9MYCO</name>
<dbReference type="Proteomes" id="UP000185210">
    <property type="component" value="Unassembled WGS sequence"/>
</dbReference>
<evidence type="ECO:0000313" key="2">
    <source>
        <dbReference type="Proteomes" id="UP000185210"/>
    </source>
</evidence>
<dbReference type="AlphaFoldDB" id="A0AB38CUG3"/>
<sequence length="156" mass="17138">MRLAKTTAAVFSALLLGGVVQGCQPSAKSDCDIAADMMDYRKKTGSEVDAVKDNSDNMEDPNGFILGKYDSWLAETQKDVDSIKDQNVKRPAQAVVDSDKEYIGIHRAMIVNPPNFDDLTWRAGFDSNMKAVFDRMDKATNDLKQVCPNIKTPSGS</sequence>